<reference evidence="2 3" key="1">
    <citation type="submission" date="2012-07" db="EMBL/GenBank/DDBJ databases">
        <authorList>
            <person name="Moroni P."/>
            <person name="Richards V.P."/>
            <person name="Durkin S.A.S."/>
            <person name="Kim M."/>
            <person name="Pavinski Bitar P.D."/>
            <person name="Stanhope M.J."/>
            <person name="Town C.D."/>
            <person name="Zadoks R.N."/>
            <person name="Venter J.C."/>
        </authorList>
    </citation>
    <scope>NUCLEOTIDE SEQUENCE [LARGE SCALE GENOMIC DNA]</scope>
    <source>
        <strain evidence="2 3">MRI Z1-216</strain>
    </source>
</reference>
<evidence type="ECO:0000313" key="3">
    <source>
        <dbReference type="Proteomes" id="UP000015176"/>
    </source>
</evidence>
<name>A0AAD2WV60_STRAG</name>
<dbReference type="Proteomes" id="UP000015176">
    <property type="component" value="Unassembled WGS sequence"/>
</dbReference>
<dbReference type="EMBL" id="ALSF01000083">
    <property type="protein sequence ID" value="EPU38185.1"/>
    <property type="molecule type" value="Genomic_DNA"/>
</dbReference>
<comment type="caution">
    <text evidence="2">The sequence shown here is derived from an EMBL/GenBank/DDBJ whole genome shotgun (WGS) entry which is preliminary data.</text>
</comment>
<sequence length="189" mass="21580">MGKHSPMNFSKPSQMTESIDHDVHYDLPGVNEEMESPFQSESDYQSQNSSIIVETPEMDDMIYQSSQKKNISIGNNYSSDKKSLENSFDSPIIPERSEPETDAKERFNPQAEYQRLKAKRQKPLGNRKKSKLEAELGQFTDDASYYKAHGGTAFKRGFNASKSKELRLKQNLERKATILAELDKLRGHV</sequence>
<protein>
    <submittedName>
        <fullName evidence="2">Uncharacterized protein</fullName>
    </submittedName>
</protein>
<accession>A0AAD2WV60</accession>
<organism evidence="2 3">
    <name type="scientific">Streptococcus agalactiae MRI Z1-216</name>
    <dbReference type="NCBI Taxonomy" id="1154879"/>
    <lineage>
        <taxon>Bacteria</taxon>
        <taxon>Bacillati</taxon>
        <taxon>Bacillota</taxon>
        <taxon>Bacilli</taxon>
        <taxon>Lactobacillales</taxon>
        <taxon>Streptococcaceae</taxon>
        <taxon>Streptococcus</taxon>
    </lineage>
</organism>
<feature type="compositionally biased region" description="Basic and acidic residues" evidence="1">
    <location>
        <begin position="95"/>
        <end position="107"/>
    </location>
</feature>
<feature type="compositionally biased region" description="Basic residues" evidence="1">
    <location>
        <begin position="116"/>
        <end position="130"/>
    </location>
</feature>
<evidence type="ECO:0000256" key="1">
    <source>
        <dbReference type="SAM" id="MobiDB-lite"/>
    </source>
</evidence>
<evidence type="ECO:0000313" key="2">
    <source>
        <dbReference type="EMBL" id="EPU38185.1"/>
    </source>
</evidence>
<feature type="region of interest" description="Disordered" evidence="1">
    <location>
        <begin position="71"/>
        <end position="131"/>
    </location>
</feature>
<proteinExistence type="predicted"/>
<dbReference type="AlphaFoldDB" id="A0AAD2WV60"/>
<gene>
    <name evidence="2" type="ORF">SAG0164_01195</name>
</gene>